<dbReference type="HOGENOM" id="CLU_055621_2_1_9"/>
<feature type="transmembrane region" description="Helical" evidence="1">
    <location>
        <begin position="120"/>
        <end position="138"/>
    </location>
</feature>
<feature type="transmembrane region" description="Helical" evidence="1">
    <location>
        <begin position="7"/>
        <end position="33"/>
    </location>
</feature>
<evidence type="ECO:0000313" key="2">
    <source>
        <dbReference type="EMBL" id="ABX43843.1"/>
    </source>
</evidence>
<keyword evidence="3" id="KW-1185">Reference proteome</keyword>
<feature type="transmembrane region" description="Helical" evidence="1">
    <location>
        <begin position="80"/>
        <end position="100"/>
    </location>
</feature>
<sequence length="293" mass="31550" precursor="true">MRFIKDILCGILIGIANIIPGVSGGTMAVSMGIYDKIIGSITNLFKQFKKSVITLFPYAIGMAAAIIGLSYFIETFFENYPLQTSSLFVGLILGGVPILISKVKKPSAGGKSEGRRFDVLDIVLFLAFFALIIVLQVFGSGKEAKITLTVSVFQMVKLFIIGVIASATMVIPGVSGSMVLLILGYYNPIIETINSTIRALSPWDFNTILHNVAILAPFGIGVLVGIFAIAKIIEFLLSRYEKRTYYAILGLVTASPFAIYMGIGLGVITVASVIVSVLTFAIGFVIAYYLGRE</sequence>
<dbReference type="AlphaFoldDB" id="A9KHZ6"/>
<evidence type="ECO:0000256" key="1">
    <source>
        <dbReference type="SAM" id="Phobius"/>
    </source>
</evidence>
<name>A9KHZ6_LACP7</name>
<dbReference type="Proteomes" id="UP000000370">
    <property type="component" value="Chromosome"/>
</dbReference>
<dbReference type="InterPro" id="IPR007163">
    <property type="entry name" value="VCA0040-like"/>
</dbReference>
<protein>
    <recommendedName>
        <fullName evidence="4">DUF368 domain-containing protein</fullName>
    </recommendedName>
</protein>
<gene>
    <name evidence="2" type="ordered locus">Cphy_3492</name>
</gene>
<feature type="transmembrane region" description="Helical" evidence="1">
    <location>
        <begin position="158"/>
        <end position="186"/>
    </location>
</feature>
<feature type="transmembrane region" description="Helical" evidence="1">
    <location>
        <begin position="208"/>
        <end position="233"/>
    </location>
</feature>
<keyword evidence="1" id="KW-0472">Membrane</keyword>
<dbReference type="Pfam" id="PF04018">
    <property type="entry name" value="VCA0040-like"/>
    <property type="match status" value="1"/>
</dbReference>
<keyword evidence="1" id="KW-0812">Transmembrane</keyword>
<dbReference type="OrthoDB" id="9793746at2"/>
<dbReference type="PANTHER" id="PTHR37308">
    <property type="entry name" value="INTEGRAL MEMBRANE PROTEIN"/>
    <property type="match status" value="1"/>
</dbReference>
<feature type="transmembrane region" description="Helical" evidence="1">
    <location>
        <begin position="245"/>
        <end position="263"/>
    </location>
</feature>
<evidence type="ECO:0008006" key="4">
    <source>
        <dbReference type="Google" id="ProtNLM"/>
    </source>
</evidence>
<evidence type="ECO:0000313" key="3">
    <source>
        <dbReference type="Proteomes" id="UP000000370"/>
    </source>
</evidence>
<organism evidence="2 3">
    <name type="scientific">Lachnoclostridium phytofermentans (strain ATCC 700394 / DSM 18823 / ISDg)</name>
    <name type="common">Clostridium phytofermentans</name>
    <dbReference type="NCBI Taxonomy" id="357809"/>
    <lineage>
        <taxon>Bacteria</taxon>
        <taxon>Bacillati</taxon>
        <taxon>Bacillota</taxon>
        <taxon>Clostridia</taxon>
        <taxon>Lachnospirales</taxon>
        <taxon>Lachnospiraceae</taxon>
    </lineage>
</organism>
<dbReference type="PANTHER" id="PTHR37308:SF1">
    <property type="entry name" value="POLYPRENYL-PHOSPHATE TRANSPORTER"/>
    <property type="match status" value="1"/>
</dbReference>
<dbReference type="EMBL" id="CP000885">
    <property type="protein sequence ID" value="ABX43843.1"/>
    <property type="molecule type" value="Genomic_DNA"/>
</dbReference>
<dbReference type="KEGG" id="cpy:Cphy_3492"/>
<accession>A9KHZ6</accession>
<feature type="transmembrane region" description="Helical" evidence="1">
    <location>
        <begin position="269"/>
        <end position="290"/>
    </location>
</feature>
<dbReference type="RefSeq" id="WP_012201491.1">
    <property type="nucleotide sequence ID" value="NC_010001.1"/>
</dbReference>
<dbReference type="eggNOG" id="COG2035">
    <property type="taxonomic scope" value="Bacteria"/>
</dbReference>
<proteinExistence type="predicted"/>
<keyword evidence="1" id="KW-1133">Transmembrane helix</keyword>
<feature type="transmembrane region" description="Helical" evidence="1">
    <location>
        <begin position="53"/>
        <end position="73"/>
    </location>
</feature>
<dbReference type="STRING" id="357809.Cphy_3492"/>
<reference evidence="3" key="1">
    <citation type="submission" date="2007-11" db="EMBL/GenBank/DDBJ databases">
        <title>Complete genome sequence of Clostridium phytofermentans ISDg.</title>
        <authorList>
            <person name="Leschine S.B."/>
            <person name="Warnick T.A."/>
            <person name="Blanchard J.L."/>
            <person name="Schnell D.J."/>
            <person name="Petit E.L."/>
            <person name="LaTouf W.G."/>
            <person name="Copeland A."/>
            <person name="Lucas S."/>
            <person name="Lapidus A."/>
            <person name="Barry K."/>
            <person name="Glavina del Rio T."/>
            <person name="Dalin E."/>
            <person name="Tice H."/>
            <person name="Pitluck S."/>
            <person name="Kiss H."/>
            <person name="Brettin T."/>
            <person name="Bruce D."/>
            <person name="Detter J.C."/>
            <person name="Han C."/>
            <person name="Kuske C."/>
            <person name="Schmutz J."/>
            <person name="Larimer F."/>
            <person name="Land M."/>
            <person name="Hauser L."/>
            <person name="Kyrpides N."/>
            <person name="Kim E.A."/>
            <person name="Richardson P."/>
        </authorList>
    </citation>
    <scope>NUCLEOTIDE SEQUENCE [LARGE SCALE GENOMIC DNA]</scope>
    <source>
        <strain evidence="3">ATCC 700394 / DSM 18823 / ISDg</strain>
    </source>
</reference>